<dbReference type="SUPFAM" id="SSF47789">
    <property type="entry name" value="C-terminal domain of RNA polymerase alpha subunit"/>
    <property type="match status" value="1"/>
</dbReference>
<gene>
    <name evidence="2" type="ORF">J0A69_19775</name>
</gene>
<proteinExistence type="predicted"/>
<keyword evidence="3" id="KW-1185">Reference proteome</keyword>
<dbReference type="RefSeq" id="WP_206588352.1">
    <property type="nucleotide sequence ID" value="NZ_JAFKCU010000006.1"/>
</dbReference>
<sequence length="97" mass="11339">MISNEILRKLTIEELAALKEQVEKIFEKKMGAVSNEVRYSEISERCKKVLEENNIQTWNQLAKNFTKNEIQQLRNCSSKTLLEIFKALDQRGINLKP</sequence>
<accession>A0ABS3CKR9</accession>
<organism evidence="2 3">
    <name type="scientific">Algoriphagus pacificus</name>
    <dbReference type="NCBI Taxonomy" id="2811234"/>
    <lineage>
        <taxon>Bacteria</taxon>
        <taxon>Pseudomonadati</taxon>
        <taxon>Bacteroidota</taxon>
        <taxon>Cytophagia</taxon>
        <taxon>Cytophagales</taxon>
        <taxon>Cyclobacteriaceae</taxon>
        <taxon>Algoriphagus</taxon>
    </lineage>
</organism>
<dbReference type="Proteomes" id="UP000664480">
    <property type="component" value="Unassembled WGS sequence"/>
</dbReference>
<dbReference type="InterPro" id="IPR011260">
    <property type="entry name" value="RNAP_asu_C"/>
</dbReference>
<name>A0ABS3CKR9_9BACT</name>
<dbReference type="Gene3D" id="1.10.150.20">
    <property type="entry name" value="5' to 3' exonuclease, C-terminal subdomain"/>
    <property type="match status" value="1"/>
</dbReference>
<dbReference type="EMBL" id="JAFKCU010000006">
    <property type="protein sequence ID" value="MBN7817692.1"/>
    <property type="molecule type" value="Genomic_DNA"/>
</dbReference>
<protein>
    <recommendedName>
        <fullName evidence="1">RNA polymerase alpha subunit C-terminal domain-containing protein</fullName>
    </recommendedName>
</protein>
<dbReference type="Pfam" id="PF03118">
    <property type="entry name" value="RNA_pol_A_CTD"/>
    <property type="match status" value="1"/>
</dbReference>
<evidence type="ECO:0000313" key="3">
    <source>
        <dbReference type="Proteomes" id="UP000664480"/>
    </source>
</evidence>
<feature type="domain" description="RNA polymerase alpha subunit C-terminal" evidence="1">
    <location>
        <begin position="41"/>
        <end position="89"/>
    </location>
</feature>
<comment type="caution">
    <text evidence="2">The sequence shown here is derived from an EMBL/GenBank/DDBJ whole genome shotgun (WGS) entry which is preliminary data.</text>
</comment>
<evidence type="ECO:0000313" key="2">
    <source>
        <dbReference type="EMBL" id="MBN7817692.1"/>
    </source>
</evidence>
<evidence type="ECO:0000259" key="1">
    <source>
        <dbReference type="Pfam" id="PF03118"/>
    </source>
</evidence>
<reference evidence="2 3" key="1">
    <citation type="submission" date="2021-03" db="EMBL/GenBank/DDBJ databases">
        <title>novel species isolated from a fishpond in China.</title>
        <authorList>
            <person name="Lu H."/>
            <person name="Cai Z."/>
        </authorList>
    </citation>
    <scope>NUCLEOTIDE SEQUENCE [LARGE SCALE GENOMIC DNA]</scope>
    <source>
        <strain evidence="2 3">YJ13C</strain>
    </source>
</reference>